<feature type="compositionally biased region" description="Low complexity" evidence="2">
    <location>
        <begin position="364"/>
        <end position="392"/>
    </location>
</feature>
<dbReference type="InterPro" id="IPR001138">
    <property type="entry name" value="Zn2Cys6_DnaBD"/>
</dbReference>
<dbReference type="PROSITE" id="PS50048">
    <property type="entry name" value="ZN2_CY6_FUNGAL_2"/>
    <property type="match status" value="1"/>
</dbReference>
<dbReference type="SMART" id="SM00066">
    <property type="entry name" value="GAL4"/>
    <property type="match status" value="1"/>
</dbReference>
<dbReference type="PANTHER" id="PTHR38111">
    <property type="entry name" value="ZN(2)-C6 FUNGAL-TYPE DOMAIN-CONTAINING PROTEIN-RELATED"/>
    <property type="match status" value="1"/>
</dbReference>
<dbReference type="Gene3D" id="4.10.240.10">
    <property type="entry name" value="Zn(2)-C6 fungal-type DNA-binding domain"/>
    <property type="match status" value="1"/>
</dbReference>
<dbReference type="EMBL" id="MU858137">
    <property type="protein sequence ID" value="KAK4211962.1"/>
    <property type="molecule type" value="Genomic_DNA"/>
</dbReference>
<evidence type="ECO:0000259" key="3">
    <source>
        <dbReference type="PROSITE" id="PS50048"/>
    </source>
</evidence>
<dbReference type="SUPFAM" id="SSF57701">
    <property type="entry name" value="Zn2/Cys6 DNA-binding domain"/>
    <property type="match status" value="1"/>
</dbReference>
<reference evidence="4" key="2">
    <citation type="submission" date="2023-05" db="EMBL/GenBank/DDBJ databases">
        <authorList>
            <consortium name="Lawrence Berkeley National Laboratory"/>
            <person name="Steindorff A."/>
            <person name="Hensen N."/>
            <person name="Bonometti L."/>
            <person name="Westerberg I."/>
            <person name="Brannstrom I.O."/>
            <person name="Guillou S."/>
            <person name="Cros-Aarteil S."/>
            <person name="Calhoun S."/>
            <person name="Haridas S."/>
            <person name="Kuo A."/>
            <person name="Mondo S."/>
            <person name="Pangilinan J."/>
            <person name="Riley R."/>
            <person name="Labutti K."/>
            <person name="Andreopoulos B."/>
            <person name="Lipzen A."/>
            <person name="Chen C."/>
            <person name="Yanf M."/>
            <person name="Daum C."/>
            <person name="Ng V."/>
            <person name="Clum A."/>
            <person name="Ohm R."/>
            <person name="Martin F."/>
            <person name="Silar P."/>
            <person name="Natvig D."/>
            <person name="Lalanne C."/>
            <person name="Gautier V."/>
            <person name="Ament-Velasquez S.L."/>
            <person name="Kruys A."/>
            <person name="Hutchinson M.I."/>
            <person name="Powell A.J."/>
            <person name="Barry K."/>
            <person name="Miller A.N."/>
            <person name="Grigoriev I.V."/>
            <person name="Debuchy R."/>
            <person name="Gladieux P."/>
            <person name="Thoren M.H."/>
            <person name="Johannesson H."/>
        </authorList>
    </citation>
    <scope>NUCLEOTIDE SEQUENCE</scope>
    <source>
        <strain evidence="4">PSN293</strain>
    </source>
</reference>
<dbReference type="AlphaFoldDB" id="A0AAN6Y9K9"/>
<dbReference type="PANTHER" id="PTHR38111:SF9">
    <property type="entry name" value="ZN(2)-C6 FUNGAL-TYPE DOMAIN-CONTAINING PROTEIN"/>
    <property type="match status" value="1"/>
</dbReference>
<protein>
    <recommendedName>
        <fullName evidence="3">Zn(2)-C6 fungal-type domain-containing protein</fullName>
    </recommendedName>
</protein>
<sequence length="581" mass="64548">MVGVPGKYKGCNTCRSRRVKCDNERPFCRKCTDSGRTCDGYKRETVFIIGTLQDQGRCSSHPPRVVKSSKKGKSASSKGSQKLELVANEPLRPAWDDLISVSNAGRTYNIQNAALHTRLDQVTRRATSNESDGDDSGALANFVSLPTYEPPNVQPFVSQGDFQLRSQALVHLSPLDESHGDGSQMTTDSICMFLYEHNNSTVFNNQAPWRDPSIQNDNVRRLGPGAFRTFPNHHFFVRVFRHNAICTALLNRTPTFLESPEWKTTPWELHPKTLFDQLFDIIALLPSVLHRADRVFLAEASQHPQHTMARRLMAQDLLQNCLNIERQFDEWWTAAIHAANQNQSDMYWVDEPDGGTPGRGGGSSRVPSPSNTNTTSTSGNSTGRSSTTTRTPPFADTFAFPEPLTAYMCIYAWTGLVQLYLCIERLYWAAFEPDASGNMVAMPYLQSSHHNPAAAAALAQINLVQYSLKVREMVGNICRSLDFALESTVQPDMLAVPLFVVRQFYEEHVHVGATSMDPALLGMGFGLGIVDDGTGHVVLGGGDDGRLELVWCEGFKERLKRKGRDIAEVVGGRRWVDLGGY</sequence>
<feature type="region of interest" description="Disordered" evidence="2">
    <location>
        <begin position="55"/>
        <end position="84"/>
    </location>
</feature>
<dbReference type="CDD" id="cd00067">
    <property type="entry name" value="GAL4"/>
    <property type="match status" value="1"/>
</dbReference>
<dbReference type="InterPro" id="IPR036864">
    <property type="entry name" value="Zn2-C6_fun-type_DNA-bd_sf"/>
</dbReference>
<proteinExistence type="predicted"/>
<name>A0AAN6Y9K9_9PEZI</name>
<feature type="domain" description="Zn(2)-C6 fungal-type" evidence="3">
    <location>
        <begin position="10"/>
        <end position="38"/>
    </location>
</feature>
<dbReference type="GO" id="GO:0008270">
    <property type="term" value="F:zinc ion binding"/>
    <property type="evidence" value="ECO:0007669"/>
    <property type="project" value="InterPro"/>
</dbReference>
<comment type="caution">
    <text evidence="4">The sequence shown here is derived from an EMBL/GenBank/DDBJ whole genome shotgun (WGS) entry which is preliminary data.</text>
</comment>
<organism evidence="4 5">
    <name type="scientific">Rhypophila decipiens</name>
    <dbReference type="NCBI Taxonomy" id="261697"/>
    <lineage>
        <taxon>Eukaryota</taxon>
        <taxon>Fungi</taxon>
        <taxon>Dikarya</taxon>
        <taxon>Ascomycota</taxon>
        <taxon>Pezizomycotina</taxon>
        <taxon>Sordariomycetes</taxon>
        <taxon>Sordariomycetidae</taxon>
        <taxon>Sordariales</taxon>
        <taxon>Naviculisporaceae</taxon>
        <taxon>Rhypophila</taxon>
    </lineage>
</organism>
<dbReference type="Proteomes" id="UP001301769">
    <property type="component" value="Unassembled WGS sequence"/>
</dbReference>
<keyword evidence="5" id="KW-1185">Reference proteome</keyword>
<accession>A0AAN6Y9K9</accession>
<dbReference type="PROSITE" id="PS00463">
    <property type="entry name" value="ZN2_CY6_FUNGAL_1"/>
    <property type="match status" value="1"/>
</dbReference>
<reference evidence="4" key="1">
    <citation type="journal article" date="2023" name="Mol. Phylogenet. Evol.">
        <title>Genome-scale phylogeny and comparative genomics of the fungal order Sordariales.</title>
        <authorList>
            <person name="Hensen N."/>
            <person name="Bonometti L."/>
            <person name="Westerberg I."/>
            <person name="Brannstrom I.O."/>
            <person name="Guillou S."/>
            <person name="Cros-Aarteil S."/>
            <person name="Calhoun S."/>
            <person name="Haridas S."/>
            <person name="Kuo A."/>
            <person name="Mondo S."/>
            <person name="Pangilinan J."/>
            <person name="Riley R."/>
            <person name="LaButti K."/>
            <person name="Andreopoulos B."/>
            <person name="Lipzen A."/>
            <person name="Chen C."/>
            <person name="Yan M."/>
            <person name="Daum C."/>
            <person name="Ng V."/>
            <person name="Clum A."/>
            <person name="Steindorff A."/>
            <person name="Ohm R.A."/>
            <person name="Martin F."/>
            <person name="Silar P."/>
            <person name="Natvig D.O."/>
            <person name="Lalanne C."/>
            <person name="Gautier V."/>
            <person name="Ament-Velasquez S.L."/>
            <person name="Kruys A."/>
            <person name="Hutchinson M.I."/>
            <person name="Powell A.J."/>
            <person name="Barry K."/>
            <person name="Miller A.N."/>
            <person name="Grigoriev I.V."/>
            <person name="Debuchy R."/>
            <person name="Gladieux P."/>
            <person name="Hiltunen Thoren M."/>
            <person name="Johannesson H."/>
        </authorList>
    </citation>
    <scope>NUCLEOTIDE SEQUENCE</scope>
    <source>
        <strain evidence="4">PSN293</strain>
    </source>
</reference>
<dbReference type="Pfam" id="PF00172">
    <property type="entry name" value="Zn_clus"/>
    <property type="match status" value="1"/>
</dbReference>
<dbReference type="InterPro" id="IPR053178">
    <property type="entry name" value="Osmoadaptation_assoc"/>
</dbReference>
<evidence type="ECO:0000256" key="1">
    <source>
        <dbReference type="ARBA" id="ARBA00023242"/>
    </source>
</evidence>
<evidence type="ECO:0000313" key="5">
    <source>
        <dbReference type="Proteomes" id="UP001301769"/>
    </source>
</evidence>
<evidence type="ECO:0000313" key="4">
    <source>
        <dbReference type="EMBL" id="KAK4211962.1"/>
    </source>
</evidence>
<dbReference type="GO" id="GO:0000981">
    <property type="term" value="F:DNA-binding transcription factor activity, RNA polymerase II-specific"/>
    <property type="evidence" value="ECO:0007669"/>
    <property type="project" value="InterPro"/>
</dbReference>
<gene>
    <name evidence="4" type="ORF">QBC37DRAFT_203792</name>
</gene>
<keyword evidence="1" id="KW-0539">Nucleus</keyword>
<feature type="region of interest" description="Disordered" evidence="2">
    <location>
        <begin position="346"/>
        <end position="394"/>
    </location>
</feature>
<evidence type="ECO:0000256" key="2">
    <source>
        <dbReference type="SAM" id="MobiDB-lite"/>
    </source>
</evidence>